<evidence type="ECO:0000313" key="2">
    <source>
        <dbReference type="EMBL" id="DAF95071.1"/>
    </source>
</evidence>
<keyword evidence="1" id="KW-0175">Coiled coil</keyword>
<proteinExistence type="predicted"/>
<feature type="coiled-coil region" evidence="1">
    <location>
        <begin position="79"/>
        <end position="106"/>
    </location>
</feature>
<name>A0A8S5UKR3_9CAUD</name>
<sequence>MCMKKSKVGYLIIAFLLVWALAQFFFLPACSATEPVYLITESELVTLEQNSTRQLEISRKLALELQIAREQQTLSDQASSEAKLQIDQLQKQLTDVLNSSKKQENLQKEILKSLPPSAPGVLREIGAKINVDHYVTGISYGVSRRIGGKYIGFRGEYDWQDKKTGVWVTYAY</sequence>
<organism evidence="2">
    <name type="scientific">Myoviridae sp. ctQf419</name>
    <dbReference type="NCBI Taxonomy" id="2825102"/>
    <lineage>
        <taxon>Viruses</taxon>
        <taxon>Duplodnaviria</taxon>
        <taxon>Heunggongvirae</taxon>
        <taxon>Uroviricota</taxon>
        <taxon>Caudoviricetes</taxon>
    </lineage>
</organism>
<dbReference type="EMBL" id="BK016102">
    <property type="protein sequence ID" value="DAF95071.1"/>
    <property type="molecule type" value="Genomic_DNA"/>
</dbReference>
<evidence type="ECO:0000256" key="1">
    <source>
        <dbReference type="SAM" id="Coils"/>
    </source>
</evidence>
<accession>A0A8S5UKR3</accession>
<reference evidence="2" key="1">
    <citation type="journal article" date="2021" name="Proc. Natl. Acad. Sci. U.S.A.">
        <title>A Catalog of Tens of Thousands of Viruses from Human Metagenomes Reveals Hidden Associations with Chronic Diseases.</title>
        <authorList>
            <person name="Tisza M.J."/>
            <person name="Buck C.B."/>
        </authorList>
    </citation>
    <scope>NUCLEOTIDE SEQUENCE</scope>
    <source>
        <strain evidence="2">CtQf419</strain>
    </source>
</reference>
<protein>
    <submittedName>
        <fullName evidence="2">Uncharacterized protein</fullName>
    </submittedName>
</protein>